<accession>A0AAJ2B9T4</accession>
<dbReference type="EMBL" id="JAVIZC010000003">
    <property type="protein sequence ID" value="MDR6102210.1"/>
    <property type="molecule type" value="Genomic_DNA"/>
</dbReference>
<organism evidence="1 2">
    <name type="scientific">Agrobacterium larrymoorei</name>
    <dbReference type="NCBI Taxonomy" id="160699"/>
    <lineage>
        <taxon>Bacteria</taxon>
        <taxon>Pseudomonadati</taxon>
        <taxon>Pseudomonadota</taxon>
        <taxon>Alphaproteobacteria</taxon>
        <taxon>Hyphomicrobiales</taxon>
        <taxon>Rhizobiaceae</taxon>
        <taxon>Rhizobium/Agrobacterium group</taxon>
        <taxon>Agrobacterium</taxon>
    </lineage>
</organism>
<dbReference type="Proteomes" id="UP001255601">
    <property type="component" value="Unassembled WGS sequence"/>
</dbReference>
<proteinExistence type="predicted"/>
<comment type="caution">
    <text evidence="1">The sequence shown here is derived from an EMBL/GenBank/DDBJ whole genome shotgun (WGS) entry which is preliminary data.</text>
</comment>
<reference evidence="1" key="1">
    <citation type="submission" date="2023-08" db="EMBL/GenBank/DDBJ databases">
        <title>Functional and genomic diversity of the sorghum phyllosphere microbiome.</title>
        <authorList>
            <person name="Shade A."/>
        </authorList>
    </citation>
    <scope>NUCLEOTIDE SEQUENCE</scope>
    <source>
        <strain evidence="1">SORGH_AS_0974</strain>
    </source>
</reference>
<sequence length="77" mass="9170">MKRERFVDMEAFSRSIMLDRRGNRHERLMSLRPVRSSQHLLSWGKRRIAELKVGCDVAVVKFRKKKTSRETRFPPLG</sequence>
<protein>
    <submittedName>
        <fullName evidence="1">Uncharacterized protein</fullName>
    </submittedName>
</protein>
<gene>
    <name evidence="1" type="ORF">QE369_002407</name>
</gene>
<dbReference type="AlphaFoldDB" id="A0AAJ2B9T4"/>
<evidence type="ECO:0000313" key="1">
    <source>
        <dbReference type="EMBL" id="MDR6102210.1"/>
    </source>
</evidence>
<name>A0AAJ2B9T4_9HYPH</name>
<evidence type="ECO:0000313" key="2">
    <source>
        <dbReference type="Proteomes" id="UP001255601"/>
    </source>
</evidence>